<gene>
    <name evidence="2" type="ORF">SAMN02745166_03218</name>
</gene>
<keyword evidence="1" id="KW-0732">Signal</keyword>
<dbReference type="RefSeq" id="WP_139373301.1">
    <property type="nucleotide sequence ID" value="NZ_FUYE01000011.1"/>
</dbReference>
<organism evidence="2 3">
    <name type="scientific">Prosthecobacter debontii</name>
    <dbReference type="NCBI Taxonomy" id="48467"/>
    <lineage>
        <taxon>Bacteria</taxon>
        <taxon>Pseudomonadati</taxon>
        <taxon>Verrucomicrobiota</taxon>
        <taxon>Verrucomicrobiia</taxon>
        <taxon>Verrucomicrobiales</taxon>
        <taxon>Verrucomicrobiaceae</taxon>
        <taxon>Prosthecobacter</taxon>
    </lineage>
</organism>
<dbReference type="Proteomes" id="UP000190774">
    <property type="component" value="Unassembled WGS sequence"/>
</dbReference>
<dbReference type="STRING" id="48467.SAMN02745166_03218"/>
<dbReference type="AlphaFoldDB" id="A0A1T4YGJ0"/>
<dbReference type="EMBL" id="FUYE01000011">
    <property type="protein sequence ID" value="SKB00780.1"/>
    <property type="molecule type" value="Genomic_DNA"/>
</dbReference>
<evidence type="ECO:0000256" key="1">
    <source>
        <dbReference type="SAM" id="SignalP"/>
    </source>
</evidence>
<keyword evidence="3" id="KW-1185">Reference proteome</keyword>
<feature type="signal peptide" evidence="1">
    <location>
        <begin position="1"/>
        <end position="19"/>
    </location>
</feature>
<protein>
    <submittedName>
        <fullName evidence="2">Uncharacterized protein</fullName>
    </submittedName>
</protein>
<reference evidence="3" key="1">
    <citation type="submission" date="2017-02" db="EMBL/GenBank/DDBJ databases">
        <authorList>
            <person name="Varghese N."/>
            <person name="Submissions S."/>
        </authorList>
    </citation>
    <scope>NUCLEOTIDE SEQUENCE [LARGE SCALE GENOMIC DNA]</scope>
    <source>
        <strain evidence="3">ATCC 700200</strain>
    </source>
</reference>
<feature type="chain" id="PRO_5012052378" evidence="1">
    <location>
        <begin position="20"/>
        <end position="164"/>
    </location>
</feature>
<evidence type="ECO:0000313" key="3">
    <source>
        <dbReference type="Proteomes" id="UP000190774"/>
    </source>
</evidence>
<accession>A0A1T4YGJ0</accession>
<evidence type="ECO:0000313" key="2">
    <source>
        <dbReference type="EMBL" id="SKB00780.1"/>
    </source>
</evidence>
<sequence length="164" mass="18005">MTRLFALIVYSIFCLSSCATQSSFKVTSQAGNTLSFQTEYRPYNVHGGRSVSIFAHAARDHAVDSAIQQSQKDSRQVEQISLTGGDFSYSPSGYYTFVIDGDMTYGPPAKEGLVIIDETDLISKAKRNGDRNQIISTVLSPGITAINSTLIGDPQMSKYQYRKP</sequence>
<proteinExistence type="predicted"/>
<name>A0A1T4YGJ0_9BACT</name>